<evidence type="ECO:0000256" key="6">
    <source>
        <dbReference type="ARBA" id="ARBA00070964"/>
    </source>
</evidence>
<dbReference type="RefSeq" id="WP_183640634.1">
    <property type="nucleotide sequence ID" value="NZ_JACHBL010000001.1"/>
</dbReference>
<feature type="active site" evidence="7">
    <location>
        <position position="129"/>
    </location>
</feature>
<dbReference type="SUPFAM" id="SSF53098">
    <property type="entry name" value="Ribonuclease H-like"/>
    <property type="match status" value="1"/>
</dbReference>
<dbReference type="GO" id="GO:0003676">
    <property type="term" value="F:nucleic acid binding"/>
    <property type="evidence" value="ECO:0007669"/>
    <property type="project" value="InterPro"/>
</dbReference>
<keyword evidence="7" id="KW-0963">Cytoplasm</keyword>
<dbReference type="NCBIfam" id="NF003765">
    <property type="entry name" value="PRK05359.1"/>
    <property type="match status" value="1"/>
</dbReference>
<dbReference type="EC" id="3.1.-.-" evidence="7"/>
<evidence type="ECO:0000256" key="4">
    <source>
        <dbReference type="ARBA" id="ARBA00022839"/>
    </source>
</evidence>
<dbReference type="GO" id="GO:0005737">
    <property type="term" value="C:cytoplasm"/>
    <property type="evidence" value="ECO:0007669"/>
    <property type="project" value="UniProtKB-SubCell"/>
</dbReference>
<dbReference type="Gene3D" id="3.30.420.10">
    <property type="entry name" value="Ribonuclease H-like superfamily/Ribonuclease H"/>
    <property type="match status" value="1"/>
</dbReference>
<dbReference type="FunFam" id="3.30.420.10:FF:000003">
    <property type="entry name" value="Oligoribonuclease"/>
    <property type="match status" value="1"/>
</dbReference>
<evidence type="ECO:0000313" key="9">
    <source>
        <dbReference type="EMBL" id="MBB5597578.1"/>
    </source>
</evidence>
<keyword evidence="10" id="KW-1185">Reference proteome</keyword>
<comment type="similarity">
    <text evidence="1 7">Belongs to the oligoribonuclease family.</text>
</comment>
<organism evidence="9 10">
    <name type="scientific">Neomicrococcus lactis</name>
    <dbReference type="NCBI Taxonomy" id="732241"/>
    <lineage>
        <taxon>Bacteria</taxon>
        <taxon>Bacillati</taxon>
        <taxon>Actinomycetota</taxon>
        <taxon>Actinomycetes</taxon>
        <taxon>Micrococcales</taxon>
        <taxon>Micrococcaceae</taxon>
        <taxon>Neomicrococcus</taxon>
    </lineage>
</organism>
<keyword evidence="2 7" id="KW-0540">Nuclease</keyword>
<keyword evidence="4 7" id="KW-0269">Exonuclease</keyword>
<evidence type="ECO:0000313" key="10">
    <source>
        <dbReference type="Proteomes" id="UP000523863"/>
    </source>
</evidence>
<dbReference type="HAMAP" id="MF_00045">
    <property type="entry name" value="Oligoribonuclease"/>
    <property type="match status" value="1"/>
</dbReference>
<dbReference type="PANTHER" id="PTHR11046:SF0">
    <property type="entry name" value="OLIGORIBONUCLEASE, MITOCHONDRIAL"/>
    <property type="match status" value="1"/>
</dbReference>
<feature type="domain" description="Exonuclease" evidence="8">
    <location>
        <begin position="7"/>
        <end position="181"/>
    </location>
</feature>
<keyword evidence="3 7" id="KW-0378">Hydrolase</keyword>
<dbReference type="InterPro" id="IPR036397">
    <property type="entry name" value="RNaseH_sf"/>
</dbReference>
<comment type="subcellular location">
    <subcellularLocation>
        <location evidence="7">Cytoplasm</location>
    </subcellularLocation>
</comment>
<protein>
    <recommendedName>
        <fullName evidence="6 7">Oligoribonuclease</fullName>
        <ecNumber evidence="7">3.1.-.-</ecNumber>
    </recommendedName>
</protein>
<dbReference type="Proteomes" id="UP000523863">
    <property type="component" value="Unassembled WGS sequence"/>
</dbReference>
<evidence type="ECO:0000256" key="3">
    <source>
        <dbReference type="ARBA" id="ARBA00022801"/>
    </source>
</evidence>
<dbReference type="InterPro" id="IPR012337">
    <property type="entry name" value="RNaseH-like_sf"/>
</dbReference>
<dbReference type="Pfam" id="PF00929">
    <property type="entry name" value="RNase_T"/>
    <property type="match status" value="1"/>
</dbReference>
<dbReference type="InterPro" id="IPR022894">
    <property type="entry name" value="Oligoribonuclease"/>
</dbReference>
<dbReference type="GO" id="GO:0000175">
    <property type="term" value="F:3'-5'-RNA exonuclease activity"/>
    <property type="evidence" value="ECO:0007669"/>
    <property type="project" value="InterPro"/>
</dbReference>
<dbReference type="EMBL" id="JACHBL010000001">
    <property type="protein sequence ID" value="MBB5597578.1"/>
    <property type="molecule type" value="Genomic_DNA"/>
</dbReference>
<name>A0A7W8Y9T1_9MICC</name>
<dbReference type="PANTHER" id="PTHR11046">
    <property type="entry name" value="OLIGORIBONUCLEASE, MITOCHONDRIAL"/>
    <property type="match status" value="1"/>
</dbReference>
<evidence type="ECO:0000256" key="1">
    <source>
        <dbReference type="ARBA" id="ARBA00009921"/>
    </source>
</evidence>
<dbReference type="SMART" id="SM00479">
    <property type="entry name" value="EXOIII"/>
    <property type="match status" value="1"/>
</dbReference>
<reference evidence="9 10" key="1">
    <citation type="submission" date="2020-08" db="EMBL/GenBank/DDBJ databases">
        <title>Sequencing the genomes of 1000 actinobacteria strains.</title>
        <authorList>
            <person name="Klenk H.-P."/>
        </authorList>
    </citation>
    <scope>NUCLEOTIDE SEQUENCE [LARGE SCALE GENOMIC DNA]</scope>
    <source>
        <strain evidence="9 10">DSM 23694</strain>
    </source>
</reference>
<dbReference type="CDD" id="cd06135">
    <property type="entry name" value="Orn"/>
    <property type="match status" value="1"/>
</dbReference>
<accession>A0A7W8Y9T1</accession>
<evidence type="ECO:0000256" key="5">
    <source>
        <dbReference type="ARBA" id="ARBA00057155"/>
    </source>
</evidence>
<comment type="caution">
    <text evidence="9">The sequence shown here is derived from an EMBL/GenBank/DDBJ whole genome shotgun (WGS) entry which is preliminary data.</text>
</comment>
<proteinExistence type="inferred from homology"/>
<evidence type="ECO:0000259" key="8">
    <source>
        <dbReference type="SMART" id="SM00479"/>
    </source>
</evidence>
<evidence type="ECO:0000256" key="7">
    <source>
        <dbReference type="HAMAP-Rule" id="MF_00045"/>
    </source>
</evidence>
<dbReference type="AlphaFoldDB" id="A0A7W8Y9T1"/>
<comment type="function">
    <text evidence="5 7">3'-to-5' exoribonuclease specific for small oligoribonucleotides.</text>
</comment>
<gene>
    <name evidence="7" type="primary">orn</name>
    <name evidence="9" type="ORF">BKA12_000658</name>
</gene>
<sequence>MANSSEMLVWIDCEMTGLDAVEDALIEVAVLVTDSELNVMGEGVDVVIKPSAVAIENMDDFVRSMHTSSGLITELEGGISMEEATRQVLDYIKEWVPEPRTAPLAGNSVGQDKLFLTRDLPEVMEHLHYRIVDVSSIKELARRWYPAAYAASPKKTGGHRALGDIQDSIAELAYYRGAIMVPSEDANS</sequence>
<dbReference type="InterPro" id="IPR013520">
    <property type="entry name" value="Ribonucl_H"/>
</dbReference>
<evidence type="ECO:0000256" key="2">
    <source>
        <dbReference type="ARBA" id="ARBA00022722"/>
    </source>
</evidence>